<dbReference type="Proteomes" id="UP001058602">
    <property type="component" value="Chromosome 2"/>
</dbReference>
<evidence type="ECO:0000256" key="2">
    <source>
        <dbReference type="ARBA" id="ARBA00022670"/>
    </source>
</evidence>
<evidence type="ECO:0000256" key="4">
    <source>
        <dbReference type="ARBA" id="ARBA00023049"/>
    </source>
</evidence>
<dbReference type="NCBIfam" id="TIGR02421">
    <property type="entry name" value="QEGLA"/>
    <property type="match status" value="1"/>
</dbReference>
<organism evidence="5 6">
    <name type="scientific">Vibrio japonicus</name>
    <dbReference type="NCBI Taxonomy" id="1824638"/>
    <lineage>
        <taxon>Bacteria</taxon>
        <taxon>Pseudomonadati</taxon>
        <taxon>Pseudomonadota</taxon>
        <taxon>Gammaproteobacteria</taxon>
        <taxon>Vibrionales</taxon>
        <taxon>Vibrionaceae</taxon>
        <taxon>Vibrio</taxon>
    </lineage>
</organism>
<keyword evidence="2" id="KW-0645">Protease</keyword>
<dbReference type="RefSeq" id="WP_257086728.1">
    <property type="nucleotide sequence ID" value="NZ_CP102097.1"/>
</dbReference>
<keyword evidence="6" id="KW-1185">Reference proteome</keyword>
<comment type="cofactor">
    <cofactor evidence="1">
        <name>Zn(2+)</name>
        <dbReference type="ChEBI" id="CHEBI:29105"/>
    </cofactor>
</comment>
<reference evidence="5" key="1">
    <citation type="submission" date="2022-07" db="EMBL/GenBank/DDBJ databases">
        <title>Complete genome of Vibrio japonicus strain JCM 31412T and phylogenomic assessment of the Nereis clade of the genus Vibrio.</title>
        <authorList>
            <person name="Shlafstein M.D."/>
            <person name="Emsley S.A."/>
            <person name="Ushijima B."/>
            <person name="Videau P."/>
            <person name="Saw J.H."/>
        </authorList>
    </citation>
    <scope>NUCLEOTIDE SEQUENCE</scope>
    <source>
        <strain evidence="5">JCM 31412</strain>
    </source>
</reference>
<keyword evidence="3" id="KW-0378">Hydrolase</keyword>
<dbReference type="InterPro" id="IPR007709">
    <property type="entry name" value="N-FG_amidohydro"/>
</dbReference>
<dbReference type="InterPro" id="IPR012656">
    <property type="entry name" value="CHP02421_QEGLA"/>
</dbReference>
<dbReference type="Gene3D" id="3.40.630.40">
    <property type="entry name" value="Zn-dependent exopeptidases"/>
    <property type="match status" value="1"/>
</dbReference>
<sequence>MHTLNHKQYTLAEMLSLIQRGQPFAGELVDAGCFVKIEEYLPVVCTAIHAGSRLRDELIHRCVLDESERFFEEDPFTDDMIASQPITMVGLDSRFEYDLNRALTLSTYYKSAWSRLVWKKPLSTRHRAESHRKHMAFYTVYEAIIAKLESMHDNVVVFDMHSYNYKRQKSDAPVFNIGSSQIDMERWGTSVHRFCSELGKMELPNITTTAEIDSVFEGRGYLISHTNAHFDRTLVLPTEVKKVFMEEESGTLFPLVLEALQSGLKEAFSQTSAFLQRKHSKKRRVVKSDMLSSNIEPNLLSVDKQLYQLASKVETLKYVNPSNLNAEFKRFQAAPSRYKPNYRYRQLPIHVNEFKQKLYRLPIENISDPDMRHLYGDMVQKLNDKMDLLTSVGSEAFLYNALRYHGRPDTTDIDNAKFLLYARVLPEEFNEQLSATQASERMLAASQQMGMKCKVTVSNSLAARAMVSANPPTLFVNAKANFTDTEVKRLVEHELGVHMATNYNARCQPLNIFRMGLPGSTLTQEGLAILAEYKSGHLSHERLNTLAIRVLAVDSMLKEQKFYMTYSYLMDELGLEKETAFSLTTRVYRGGGFTKDHLYLKGFLKALHTEKSRKLDSLYLGKCSFRYHDLLDELVERGWLKQPIYNPQYEATDTAEKTPSTLDYLIESLKY</sequence>
<protein>
    <submittedName>
        <fullName evidence="5">Flavohemoglobin expression-modulating QEGLA motif protein</fullName>
    </submittedName>
</protein>
<dbReference type="SUPFAM" id="SSF53187">
    <property type="entry name" value="Zn-dependent exopeptidases"/>
    <property type="match status" value="1"/>
</dbReference>
<keyword evidence="4" id="KW-0482">Metalloprotease</keyword>
<dbReference type="Pfam" id="PF08014">
    <property type="entry name" value="MATCAP"/>
    <property type="match status" value="1"/>
</dbReference>
<proteinExistence type="predicted"/>
<evidence type="ECO:0000313" key="6">
    <source>
        <dbReference type="Proteomes" id="UP001058602"/>
    </source>
</evidence>
<dbReference type="PANTHER" id="PTHR31817">
    <property type="match status" value="1"/>
</dbReference>
<evidence type="ECO:0000313" key="5">
    <source>
        <dbReference type="EMBL" id="UUM33029.1"/>
    </source>
</evidence>
<dbReference type="EMBL" id="CP102097">
    <property type="protein sequence ID" value="UUM33029.1"/>
    <property type="molecule type" value="Genomic_DNA"/>
</dbReference>
<evidence type="ECO:0000256" key="1">
    <source>
        <dbReference type="ARBA" id="ARBA00001947"/>
    </source>
</evidence>
<dbReference type="SMART" id="SM01154">
    <property type="entry name" value="DUF1704"/>
    <property type="match status" value="1"/>
</dbReference>
<accession>A0ABY5LLQ6</accession>
<dbReference type="InterPro" id="IPR012548">
    <property type="entry name" value="MATCAP"/>
</dbReference>
<dbReference type="Pfam" id="PF05013">
    <property type="entry name" value="FGase"/>
    <property type="match status" value="1"/>
</dbReference>
<dbReference type="PANTHER" id="PTHR31817:SF0">
    <property type="entry name" value="CHROMOSOME UNDETERMINED SCAFFOLD_67, WHOLE GENOME SHOTGUN SEQUENCE"/>
    <property type="match status" value="1"/>
</dbReference>
<gene>
    <name evidence="5" type="ORF">NP165_15890</name>
</gene>
<name>A0ABY5LLQ6_9VIBR</name>
<evidence type="ECO:0000256" key="3">
    <source>
        <dbReference type="ARBA" id="ARBA00022801"/>
    </source>
</evidence>